<comment type="function">
    <text evidence="10">Pyrophosphatase that catalyzes the hydrolysis of nucleoside triphosphates to their monophosphate derivatives, with a high preference for the non-canonical purine nucleotides XTP (xanthosine triphosphate), dITP (deoxyinosine triphosphate) and ITP. Seems to function as a house-cleaning enzyme that removes non-canonical purine nucleotides from the nucleotide pool, thus preventing their incorporation into DNA/RNA and avoiding chromosomal lesions.</text>
</comment>
<feature type="binding site" evidence="10">
    <location>
        <position position="74"/>
    </location>
    <ligand>
        <name>Mg(2+)</name>
        <dbReference type="ChEBI" id="CHEBI:18420"/>
    </ligand>
</feature>
<dbReference type="AlphaFoldDB" id="A0A3G3JZF3"/>
<sequence>MIGRGGLLVVATRNRGKTTEFRQAFSKLGIEVRDLNETAGIPEIEETGTTFFENAMIKARTAAEILGLPVLADDSGLCVDALGGEPGVYSARYAGEHATDADNNAKLMRALSDRSRENESGDGGGRPSDYGPARFVSSLVLFSPGNESYLEAEGTVEGFILTEPRGTGGFGYDPYFWLPEYGKSMAELTVDEKNAVSHRGRALRKLLDLIETNG</sequence>
<dbReference type="GO" id="GO:0035870">
    <property type="term" value="F:dITP diphosphatase activity"/>
    <property type="evidence" value="ECO:0007669"/>
    <property type="project" value="UniProtKB-UniRule"/>
</dbReference>
<evidence type="ECO:0000256" key="3">
    <source>
        <dbReference type="ARBA" id="ARBA00022723"/>
    </source>
</evidence>
<dbReference type="InterPro" id="IPR020922">
    <property type="entry name" value="dITP/XTP_pyrophosphatase"/>
</dbReference>
<keyword evidence="3 10" id="KW-0479">Metal-binding</keyword>
<dbReference type="CDD" id="cd00515">
    <property type="entry name" value="HAM1"/>
    <property type="match status" value="1"/>
</dbReference>
<dbReference type="GO" id="GO:0036222">
    <property type="term" value="F:XTP diphosphatase activity"/>
    <property type="evidence" value="ECO:0007669"/>
    <property type="project" value="UniProtKB-UniRule"/>
</dbReference>
<protein>
    <recommendedName>
        <fullName evidence="10">dITP/XTP pyrophosphatase</fullName>
        <ecNumber evidence="10">3.6.1.66</ecNumber>
    </recommendedName>
    <alternativeName>
        <fullName evidence="10">Non-canonical purine NTP pyrophosphatase</fullName>
    </alternativeName>
    <alternativeName>
        <fullName evidence="10">Non-standard purine NTP pyrophosphatase</fullName>
    </alternativeName>
    <alternativeName>
        <fullName evidence="10">Nucleoside-triphosphate diphosphatase</fullName>
    </alternativeName>
    <alternativeName>
        <fullName evidence="10">Nucleoside-triphosphate pyrophosphatase</fullName>
        <shortName evidence="10">NTPase</shortName>
    </alternativeName>
</protein>
<feature type="active site" description="Proton acceptor" evidence="10">
    <location>
        <position position="74"/>
    </location>
</feature>
<keyword evidence="6 10" id="KW-0460">Magnesium</keyword>
<keyword evidence="4 10" id="KW-0547">Nucleotide-binding</keyword>
<dbReference type="GO" id="GO:0009117">
    <property type="term" value="P:nucleotide metabolic process"/>
    <property type="evidence" value="ECO:0007669"/>
    <property type="project" value="UniProtKB-KW"/>
</dbReference>
<dbReference type="GO" id="GO:0046872">
    <property type="term" value="F:metal ion binding"/>
    <property type="evidence" value="ECO:0007669"/>
    <property type="project" value="UniProtKB-KW"/>
</dbReference>
<evidence type="ECO:0000256" key="9">
    <source>
        <dbReference type="ARBA" id="ARBA00052017"/>
    </source>
</evidence>
<dbReference type="KEGG" id="coh:EAV92_12115"/>
<feature type="binding site" evidence="10">
    <location>
        <position position="45"/>
    </location>
    <ligand>
        <name>Mg(2+)</name>
        <dbReference type="ChEBI" id="CHEBI:18420"/>
    </ligand>
</feature>
<comment type="catalytic activity">
    <reaction evidence="8 10">
        <text>dITP + H2O = dIMP + diphosphate + H(+)</text>
        <dbReference type="Rhea" id="RHEA:28342"/>
        <dbReference type="ChEBI" id="CHEBI:15377"/>
        <dbReference type="ChEBI" id="CHEBI:15378"/>
        <dbReference type="ChEBI" id="CHEBI:33019"/>
        <dbReference type="ChEBI" id="CHEBI:61194"/>
        <dbReference type="ChEBI" id="CHEBI:61382"/>
        <dbReference type="EC" id="3.6.1.66"/>
    </reaction>
</comment>
<dbReference type="PANTHER" id="PTHR11067">
    <property type="entry name" value="INOSINE TRIPHOSPHATE PYROPHOSPHATASE/HAM1 PROTEIN"/>
    <property type="match status" value="1"/>
</dbReference>
<dbReference type="GO" id="GO:0017111">
    <property type="term" value="F:ribonucleoside triphosphate phosphatase activity"/>
    <property type="evidence" value="ECO:0007669"/>
    <property type="project" value="InterPro"/>
</dbReference>
<evidence type="ECO:0000256" key="7">
    <source>
        <dbReference type="ARBA" id="ARBA00023080"/>
    </source>
</evidence>
<dbReference type="GO" id="GO:0009146">
    <property type="term" value="P:purine nucleoside triphosphate catabolic process"/>
    <property type="evidence" value="ECO:0007669"/>
    <property type="project" value="UniProtKB-UniRule"/>
</dbReference>
<dbReference type="EC" id="3.6.1.66" evidence="10"/>
<dbReference type="Proteomes" id="UP000269097">
    <property type="component" value="Chromosome"/>
</dbReference>
<feature type="binding site" evidence="10">
    <location>
        <position position="75"/>
    </location>
    <ligand>
        <name>substrate</name>
    </ligand>
</feature>
<feature type="binding site" evidence="10">
    <location>
        <begin position="12"/>
        <end position="17"/>
    </location>
    <ligand>
        <name>substrate</name>
    </ligand>
</feature>
<evidence type="ECO:0000256" key="10">
    <source>
        <dbReference type="HAMAP-Rule" id="MF_01405"/>
    </source>
</evidence>
<dbReference type="InterPro" id="IPR002637">
    <property type="entry name" value="RdgB/HAM1"/>
</dbReference>
<name>A0A3G3JZF3_9BACL</name>
<dbReference type="PANTHER" id="PTHR11067:SF9">
    <property type="entry name" value="INOSINE TRIPHOSPHATE PYROPHOSPHATASE"/>
    <property type="match status" value="1"/>
</dbReference>
<accession>A0A3G3JZF3</accession>
<evidence type="ECO:0000256" key="6">
    <source>
        <dbReference type="ARBA" id="ARBA00022842"/>
    </source>
</evidence>
<dbReference type="GO" id="GO:0036220">
    <property type="term" value="F:ITP diphosphatase activity"/>
    <property type="evidence" value="ECO:0007669"/>
    <property type="project" value="UniProtKB-UniRule"/>
</dbReference>
<comment type="cofactor">
    <cofactor evidence="10">
        <name>Mg(2+)</name>
        <dbReference type="ChEBI" id="CHEBI:18420"/>
    </cofactor>
    <text evidence="10">Binds 1 Mg(2+) ion per subunit.</text>
</comment>
<feature type="binding site" evidence="10">
    <location>
        <begin position="198"/>
        <end position="199"/>
    </location>
    <ligand>
        <name>substrate</name>
    </ligand>
</feature>
<dbReference type="InterPro" id="IPR029001">
    <property type="entry name" value="ITPase-like_fam"/>
</dbReference>
<dbReference type="HAMAP" id="MF_01405">
    <property type="entry name" value="Non_canon_purine_NTPase"/>
    <property type="match status" value="1"/>
</dbReference>
<comment type="catalytic activity">
    <reaction evidence="10">
        <text>ITP + H2O = IMP + diphosphate + H(+)</text>
        <dbReference type="Rhea" id="RHEA:29399"/>
        <dbReference type="ChEBI" id="CHEBI:15377"/>
        <dbReference type="ChEBI" id="CHEBI:15378"/>
        <dbReference type="ChEBI" id="CHEBI:33019"/>
        <dbReference type="ChEBI" id="CHEBI:58053"/>
        <dbReference type="ChEBI" id="CHEBI:61402"/>
        <dbReference type="EC" id="3.6.1.66"/>
    </reaction>
</comment>
<reference evidence="12 13" key="1">
    <citation type="submission" date="2018-10" db="EMBL/GenBank/DDBJ databases">
        <title>Genome Sequence of Cohnella sp.</title>
        <authorList>
            <person name="Srinivasan S."/>
            <person name="Kim M.K."/>
        </authorList>
    </citation>
    <scope>NUCLEOTIDE SEQUENCE [LARGE SCALE GENOMIC DNA]</scope>
    <source>
        <strain evidence="12 13">18JY8-7</strain>
    </source>
</reference>
<proteinExistence type="inferred from homology"/>
<feature type="binding site" evidence="10">
    <location>
        <position position="193"/>
    </location>
    <ligand>
        <name>substrate</name>
    </ligand>
</feature>
<evidence type="ECO:0000256" key="5">
    <source>
        <dbReference type="ARBA" id="ARBA00022801"/>
    </source>
</evidence>
<comment type="similarity">
    <text evidence="1 10 11">Belongs to the HAM1 NTPase family.</text>
</comment>
<evidence type="ECO:0000256" key="4">
    <source>
        <dbReference type="ARBA" id="ARBA00022741"/>
    </source>
</evidence>
<keyword evidence="5 10" id="KW-0378">Hydrolase</keyword>
<gene>
    <name evidence="12" type="ORF">EAV92_12115</name>
</gene>
<evidence type="ECO:0000313" key="13">
    <source>
        <dbReference type="Proteomes" id="UP000269097"/>
    </source>
</evidence>
<dbReference type="NCBIfam" id="NF011397">
    <property type="entry name" value="PRK14822.1"/>
    <property type="match status" value="1"/>
</dbReference>
<dbReference type="FunFam" id="3.90.950.10:FF:000001">
    <property type="entry name" value="dITP/XTP pyrophosphatase"/>
    <property type="match status" value="1"/>
</dbReference>
<evidence type="ECO:0000313" key="12">
    <source>
        <dbReference type="EMBL" id="AYQ73247.1"/>
    </source>
</evidence>
<dbReference type="GO" id="GO:0000166">
    <property type="term" value="F:nucleotide binding"/>
    <property type="evidence" value="ECO:0007669"/>
    <property type="project" value="UniProtKB-KW"/>
</dbReference>
<dbReference type="NCBIfam" id="TIGR00042">
    <property type="entry name" value="RdgB/HAM1 family non-canonical purine NTP pyrophosphatase"/>
    <property type="match status" value="1"/>
</dbReference>
<dbReference type="Gene3D" id="3.90.950.10">
    <property type="match status" value="1"/>
</dbReference>
<organism evidence="12 13">
    <name type="scientific">Cohnella candidum</name>
    <dbReference type="NCBI Taxonomy" id="2674991"/>
    <lineage>
        <taxon>Bacteria</taxon>
        <taxon>Bacillati</taxon>
        <taxon>Bacillota</taxon>
        <taxon>Bacilli</taxon>
        <taxon>Bacillales</taxon>
        <taxon>Paenibacillaceae</taxon>
        <taxon>Cohnella</taxon>
    </lineage>
</organism>
<evidence type="ECO:0000256" key="11">
    <source>
        <dbReference type="RuleBase" id="RU003781"/>
    </source>
</evidence>
<keyword evidence="13" id="KW-1185">Reference proteome</keyword>
<comment type="catalytic activity">
    <reaction evidence="9 10">
        <text>XTP + H2O = XMP + diphosphate + H(+)</text>
        <dbReference type="Rhea" id="RHEA:28610"/>
        <dbReference type="ChEBI" id="CHEBI:15377"/>
        <dbReference type="ChEBI" id="CHEBI:15378"/>
        <dbReference type="ChEBI" id="CHEBI:33019"/>
        <dbReference type="ChEBI" id="CHEBI:57464"/>
        <dbReference type="ChEBI" id="CHEBI:61314"/>
        <dbReference type="EC" id="3.6.1.66"/>
    </reaction>
</comment>
<keyword evidence="7 10" id="KW-0546">Nucleotide metabolism</keyword>
<dbReference type="RefSeq" id="WP_123041329.1">
    <property type="nucleotide sequence ID" value="NZ_CP033433.1"/>
</dbReference>
<feature type="binding site" evidence="10">
    <location>
        <begin position="170"/>
        <end position="173"/>
    </location>
    <ligand>
        <name>substrate</name>
    </ligand>
</feature>
<comment type="subunit">
    <text evidence="2 10">Homodimer.</text>
</comment>
<evidence type="ECO:0000256" key="2">
    <source>
        <dbReference type="ARBA" id="ARBA00011738"/>
    </source>
</evidence>
<dbReference type="EMBL" id="CP033433">
    <property type="protein sequence ID" value="AYQ73247.1"/>
    <property type="molecule type" value="Genomic_DNA"/>
</dbReference>
<dbReference type="SUPFAM" id="SSF52972">
    <property type="entry name" value="ITPase-like"/>
    <property type="match status" value="1"/>
</dbReference>
<dbReference type="GO" id="GO:0005829">
    <property type="term" value="C:cytosol"/>
    <property type="evidence" value="ECO:0007669"/>
    <property type="project" value="TreeGrafter"/>
</dbReference>
<evidence type="ECO:0000256" key="8">
    <source>
        <dbReference type="ARBA" id="ARBA00051875"/>
    </source>
</evidence>
<dbReference type="Pfam" id="PF01725">
    <property type="entry name" value="Ham1p_like"/>
    <property type="match status" value="1"/>
</dbReference>
<evidence type="ECO:0000256" key="1">
    <source>
        <dbReference type="ARBA" id="ARBA00008023"/>
    </source>
</evidence>